<evidence type="ECO:0000313" key="3">
    <source>
        <dbReference type="Proteomes" id="UP000317990"/>
    </source>
</evidence>
<proteinExistence type="predicted"/>
<dbReference type="InterPro" id="IPR050266">
    <property type="entry name" value="AB_hydrolase_sf"/>
</dbReference>
<reference evidence="2 3" key="1">
    <citation type="journal article" date="2019" name="mSystems">
        <title>Life at home and on the roam: Genomic adaptions reflect the dual lifestyle of an intracellular, facultative symbiont.</title>
        <authorList>
            <person name="Burgsdorf I."/>
        </authorList>
    </citation>
    <scope>NUCLEOTIDE SEQUENCE [LARGE SCALE GENOMIC DNA]</scope>
    <source>
        <strain evidence="2">277cV</strain>
    </source>
</reference>
<dbReference type="GO" id="GO:0016020">
    <property type="term" value="C:membrane"/>
    <property type="evidence" value="ECO:0007669"/>
    <property type="project" value="TreeGrafter"/>
</dbReference>
<protein>
    <submittedName>
        <fullName evidence="2">Alpha/beta hydrolase</fullName>
    </submittedName>
</protein>
<dbReference type="PANTHER" id="PTHR43798:SF33">
    <property type="entry name" value="HYDROLASE, PUTATIVE (AFU_ORTHOLOGUE AFUA_2G14860)-RELATED"/>
    <property type="match status" value="1"/>
</dbReference>
<dbReference type="SUPFAM" id="SSF53474">
    <property type="entry name" value="alpha/beta-Hydrolases"/>
    <property type="match status" value="1"/>
</dbReference>
<dbReference type="Proteomes" id="UP000317990">
    <property type="component" value="Unassembled WGS sequence"/>
</dbReference>
<dbReference type="EMBL" id="SRMO01000052">
    <property type="protein sequence ID" value="TGG93131.1"/>
    <property type="molecule type" value="Genomic_DNA"/>
</dbReference>
<evidence type="ECO:0000313" key="2">
    <source>
        <dbReference type="EMBL" id="TGG93131.1"/>
    </source>
</evidence>
<dbReference type="InterPro" id="IPR000073">
    <property type="entry name" value="AB_hydrolase_1"/>
</dbReference>
<keyword evidence="2" id="KW-0378">Hydrolase</keyword>
<organism evidence="2 3">
    <name type="scientific">Aphanocapsa feldmannii 277cV</name>
    <dbReference type="NCBI Taxonomy" id="2507553"/>
    <lineage>
        <taxon>Bacteria</taxon>
        <taxon>Bacillati</taxon>
        <taxon>Cyanobacteriota</taxon>
        <taxon>Cyanophyceae</taxon>
        <taxon>Oscillatoriophycideae</taxon>
        <taxon>Chroococcales</taxon>
        <taxon>Microcystaceae</taxon>
        <taxon>Aphanocapsa</taxon>
    </lineage>
</organism>
<feature type="domain" description="AB hydrolase-1" evidence="1">
    <location>
        <begin position="12"/>
        <end position="198"/>
    </location>
</feature>
<comment type="caution">
    <text evidence="2">The sequence shown here is derived from an EMBL/GenBank/DDBJ whole genome shotgun (WGS) entry which is preliminary data.</text>
</comment>
<dbReference type="GO" id="GO:0016787">
    <property type="term" value="F:hydrolase activity"/>
    <property type="evidence" value="ECO:0007669"/>
    <property type="project" value="UniProtKB-KW"/>
</dbReference>
<dbReference type="PANTHER" id="PTHR43798">
    <property type="entry name" value="MONOACYLGLYCEROL LIPASE"/>
    <property type="match status" value="1"/>
</dbReference>
<dbReference type="AlphaFoldDB" id="A0A524RPA2"/>
<accession>A0A524RPA2</accession>
<name>A0A524RPA2_9CHRO</name>
<dbReference type="Pfam" id="PF12697">
    <property type="entry name" value="Abhydrolase_6"/>
    <property type="match status" value="1"/>
</dbReference>
<evidence type="ECO:0000259" key="1">
    <source>
        <dbReference type="Pfam" id="PF12697"/>
    </source>
</evidence>
<dbReference type="Gene3D" id="3.40.50.1820">
    <property type="entry name" value="alpha/beta hydrolase"/>
    <property type="match status" value="1"/>
</dbReference>
<dbReference type="InterPro" id="IPR029058">
    <property type="entry name" value="AB_hydrolase_fold"/>
</dbReference>
<sequence>MTDQFSSDVEVVMFLPGASGLAHFWKPIIDKLPPHLEYQAFNYPGFGPNPPDPGLTSLPDLADWIESYIDRPVALVAQSMGGVIAMQLALRSNPLVRRLALIATSGGASMERFKARDWRSQYRAESPGNPSWFIDNRDDLCDRLSQLSMPCLLIFASLDPVAPLAFGRQLSALLPDAQLVTVDTSNHAFAQDRPDLVAPHLISFLASAEANSG</sequence>
<gene>
    <name evidence="2" type="ORF">ERJ67_04120</name>
</gene>